<proteinExistence type="predicted"/>
<keyword evidence="3" id="KW-1185">Reference proteome</keyword>
<feature type="compositionally biased region" description="Low complexity" evidence="1">
    <location>
        <begin position="138"/>
        <end position="160"/>
    </location>
</feature>
<evidence type="ECO:0000313" key="3">
    <source>
        <dbReference type="Proteomes" id="UP000814176"/>
    </source>
</evidence>
<evidence type="ECO:0000313" key="2">
    <source>
        <dbReference type="EMBL" id="KAH9839935.1"/>
    </source>
</evidence>
<gene>
    <name evidence="2" type="ORF">C8Q71DRAFT_469195</name>
</gene>
<accession>A0ABQ8KP59</accession>
<reference evidence="2 3" key="1">
    <citation type="journal article" date="2021" name="Environ. Microbiol.">
        <title>Gene family expansions and transcriptome signatures uncover fungal adaptations to wood decay.</title>
        <authorList>
            <person name="Hage H."/>
            <person name="Miyauchi S."/>
            <person name="Viragh M."/>
            <person name="Drula E."/>
            <person name="Min B."/>
            <person name="Chaduli D."/>
            <person name="Navarro D."/>
            <person name="Favel A."/>
            <person name="Norest M."/>
            <person name="Lesage-Meessen L."/>
            <person name="Balint B."/>
            <person name="Merenyi Z."/>
            <person name="de Eugenio L."/>
            <person name="Morin E."/>
            <person name="Martinez A.T."/>
            <person name="Baldrian P."/>
            <person name="Stursova M."/>
            <person name="Martinez M.J."/>
            <person name="Novotny C."/>
            <person name="Magnuson J.K."/>
            <person name="Spatafora J.W."/>
            <person name="Maurice S."/>
            <person name="Pangilinan J."/>
            <person name="Andreopoulos W."/>
            <person name="LaButti K."/>
            <person name="Hundley H."/>
            <person name="Na H."/>
            <person name="Kuo A."/>
            <person name="Barry K."/>
            <person name="Lipzen A."/>
            <person name="Henrissat B."/>
            <person name="Riley R."/>
            <person name="Ahrendt S."/>
            <person name="Nagy L.G."/>
            <person name="Grigoriev I.V."/>
            <person name="Martin F."/>
            <person name="Rosso M.N."/>
        </authorList>
    </citation>
    <scope>NUCLEOTIDE SEQUENCE [LARGE SCALE GENOMIC DNA]</scope>
    <source>
        <strain evidence="2 3">CIRM-BRFM 1785</strain>
    </source>
</reference>
<organism evidence="2 3">
    <name type="scientific">Rhodofomes roseus</name>
    <dbReference type="NCBI Taxonomy" id="34475"/>
    <lineage>
        <taxon>Eukaryota</taxon>
        <taxon>Fungi</taxon>
        <taxon>Dikarya</taxon>
        <taxon>Basidiomycota</taxon>
        <taxon>Agaricomycotina</taxon>
        <taxon>Agaricomycetes</taxon>
        <taxon>Polyporales</taxon>
        <taxon>Rhodofomes</taxon>
    </lineage>
</organism>
<sequence>MPASAKMIVIPLPVVPAARSTIAPAKEPQPDLPPPFKPRSVNVARQDLLNARDIDPFPLLPRVFIPIPHGLWRPPVMHYGWPAPTSMLLSYAEEHGLVLKMRRRNPDVCFDDDSSDEDESVTEDDANDDAEDSNCTESSRSSKASLRSAGSRPTVNTTTPRTRKPVPPVARPSKDRVDQCPTMMAALRRILSNLTEKTGMRYTQSVQVNTTLQDREEGS</sequence>
<dbReference type="GeneID" id="71999476"/>
<dbReference type="RefSeq" id="XP_047781585.1">
    <property type="nucleotide sequence ID" value="XM_047918744.1"/>
</dbReference>
<dbReference type="Proteomes" id="UP000814176">
    <property type="component" value="Unassembled WGS sequence"/>
</dbReference>
<evidence type="ECO:0000256" key="1">
    <source>
        <dbReference type="SAM" id="MobiDB-lite"/>
    </source>
</evidence>
<name>A0ABQ8KP59_9APHY</name>
<feature type="region of interest" description="Disordered" evidence="1">
    <location>
        <begin position="109"/>
        <end position="178"/>
    </location>
</feature>
<protein>
    <submittedName>
        <fullName evidence="2">Uncharacterized protein</fullName>
    </submittedName>
</protein>
<comment type="caution">
    <text evidence="2">The sequence shown here is derived from an EMBL/GenBank/DDBJ whole genome shotgun (WGS) entry which is preliminary data.</text>
</comment>
<dbReference type="EMBL" id="JADCUA010000005">
    <property type="protein sequence ID" value="KAH9839935.1"/>
    <property type="molecule type" value="Genomic_DNA"/>
</dbReference>
<feature type="compositionally biased region" description="Acidic residues" evidence="1">
    <location>
        <begin position="109"/>
        <end position="134"/>
    </location>
</feature>